<dbReference type="Proteomes" id="UP000051686">
    <property type="component" value="Unassembled WGS sequence"/>
</dbReference>
<dbReference type="PATRIC" id="fig|1423777.3.peg.1625"/>
<evidence type="ECO:0000313" key="2">
    <source>
        <dbReference type="EMBL" id="KRL04445.1"/>
    </source>
</evidence>
<comment type="caution">
    <text evidence="2">The sequence shown here is derived from an EMBL/GenBank/DDBJ whole genome shotgun (WGS) entry which is preliminary data.</text>
</comment>
<proteinExistence type="predicted"/>
<evidence type="ECO:0000256" key="1">
    <source>
        <dbReference type="SAM" id="MobiDB-lite"/>
    </source>
</evidence>
<accession>A0A0R1M7X0</accession>
<reference evidence="2 3" key="1">
    <citation type="journal article" date="2015" name="Genome Announc.">
        <title>Expanding the biotechnology potential of lactobacilli through comparative genomics of 213 strains and associated genera.</title>
        <authorList>
            <person name="Sun Z."/>
            <person name="Harris H.M."/>
            <person name="McCann A."/>
            <person name="Guo C."/>
            <person name="Argimon S."/>
            <person name="Zhang W."/>
            <person name="Yang X."/>
            <person name="Jeffery I.B."/>
            <person name="Cooney J.C."/>
            <person name="Kagawa T.F."/>
            <person name="Liu W."/>
            <person name="Song Y."/>
            <person name="Salvetti E."/>
            <person name="Wrobel A."/>
            <person name="Rasinkangas P."/>
            <person name="Parkhill J."/>
            <person name="Rea M.C."/>
            <person name="O'Sullivan O."/>
            <person name="Ritari J."/>
            <person name="Douillard F.P."/>
            <person name="Paul Ross R."/>
            <person name="Yang R."/>
            <person name="Briner A.E."/>
            <person name="Felis G.E."/>
            <person name="de Vos W.M."/>
            <person name="Barrangou R."/>
            <person name="Klaenhammer T.R."/>
            <person name="Caufield P.W."/>
            <person name="Cui Y."/>
            <person name="Zhang H."/>
            <person name="O'Toole P.W."/>
        </authorList>
    </citation>
    <scope>NUCLEOTIDE SEQUENCE [LARGE SCALE GENOMIC DNA]</scope>
    <source>
        <strain evidence="2 3">DSM 19972</strain>
    </source>
</reference>
<evidence type="ECO:0000313" key="3">
    <source>
        <dbReference type="Proteomes" id="UP000051686"/>
    </source>
</evidence>
<dbReference type="InterPro" id="IPR029052">
    <property type="entry name" value="Metallo-depent_PP-like"/>
</dbReference>
<dbReference type="STRING" id="1423777.FD46_GL001574"/>
<dbReference type="OrthoDB" id="9813918at2"/>
<dbReference type="Gene3D" id="3.60.21.10">
    <property type="match status" value="1"/>
</dbReference>
<organism evidence="2 3">
    <name type="scientific">Liquorilactobacillus oeni DSM 19972</name>
    <dbReference type="NCBI Taxonomy" id="1423777"/>
    <lineage>
        <taxon>Bacteria</taxon>
        <taxon>Bacillati</taxon>
        <taxon>Bacillota</taxon>
        <taxon>Bacilli</taxon>
        <taxon>Lactobacillales</taxon>
        <taxon>Lactobacillaceae</taxon>
        <taxon>Liquorilactobacillus</taxon>
    </lineage>
</organism>
<keyword evidence="3" id="KW-1185">Reference proteome</keyword>
<dbReference type="AlphaFoldDB" id="A0A0R1M7X0"/>
<name>A0A0R1M7X0_9LACO</name>
<gene>
    <name evidence="2" type="ORF">FD46_GL001574</name>
</gene>
<dbReference type="EMBL" id="AZEH01000039">
    <property type="protein sequence ID" value="KRL04445.1"/>
    <property type="molecule type" value="Genomic_DNA"/>
</dbReference>
<protein>
    <submittedName>
        <fullName evidence="2">Uncharacterized protein</fullName>
    </submittedName>
</protein>
<sequence>MLGNWETSYNEVLAEKSFNPDDPSDVYFVMLVKYEYEHLNQAWNKIIADLPLNSKKWVCDRLFSLSHNLPEKNYGPDLLPAQPQDNFEQLVLDP</sequence>
<feature type="region of interest" description="Disordered" evidence="1">
    <location>
        <begin position="74"/>
        <end position="94"/>
    </location>
</feature>